<reference evidence="1" key="1">
    <citation type="submission" date="2021-03" db="EMBL/GenBank/DDBJ databases">
        <title>Evolutionary innovations through gain and loss of genes in the ectomycorrhizal Boletales.</title>
        <authorList>
            <person name="Wu G."/>
            <person name="Miyauchi S."/>
            <person name="Morin E."/>
            <person name="Yang Z.-L."/>
            <person name="Xu J."/>
            <person name="Martin F.M."/>
        </authorList>
    </citation>
    <scope>NUCLEOTIDE SEQUENCE</scope>
    <source>
        <strain evidence="1">BR01</strain>
    </source>
</reference>
<gene>
    <name evidence="1" type="ORF">JVT61DRAFT_12222</name>
</gene>
<dbReference type="EMBL" id="JAGFBS010000054">
    <property type="protein sequence ID" value="KAG6370273.1"/>
    <property type="molecule type" value="Genomic_DNA"/>
</dbReference>
<evidence type="ECO:0000313" key="2">
    <source>
        <dbReference type="Proteomes" id="UP000683000"/>
    </source>
</evidence>
<sequence length="101" mass="11759">MFVTESCQLNKTSSIRHHTTSPKNNQEAYLLLEAAHSDRVISSLKKDLAFKMIHRNILTLQLNRITLEWVEADLNDADEHIRYVRLSIRESRCSIASEYVM</sequence>
<name>A0A8I2YEE9_9AGAM</name>
<evidence type="ECO:0000313" key="1">
    <source>
        <dbReference type="EMBL" id="KAG6370273.1"/>
    </source>
</evidence>
<organism evidence="1 2">
    <name type="scientific">Boletus reticuloceps</name>
    <dbReference type="NCBI Taxonomy" id="495285"/>
    <lineage>
        <taxon>Eukaryota</taxon>
        <taxon>Fungi</taxon>
        <taxon>Dikarya</taxon>
        <taxon>Basidiomycota</taxon>
        <taxon>Agaricomycotina</taxon>
        <taxon>Agaricomycetes</taxon>
        <taxon>Agaricomycetidae</taxon>
        <taxon>Boletales</taxon>
        <taxon>Boletineae</taxon>
        <taxon>Boletaceae</taxon>
        <taxon>Boletoideae</taxon>
        <taxon>Boletus</taxon>
    </lineage>
</organism>
<keyword evidence="2" id="KW-1185">Reference proteome</keyword>
<comment type="caution">
    <text evidence="1">The sequence shown here is derived from an EMBL/GenBank/DDBJ whole genome shotgun (WGS) entry which is preliminary data.</text>
</comment>
<dbReference type="Proteomes" id="UP000683000">
    <property type="component" value="Unassembled WGS sequence"/>
</dbReference>
<dbReference type="OrthoDB" id="2686015at2759"/>
<accession>A0A8I2YEE9</accession>
<proteinExistence type="predicted"/>
<dbReference type="AlphaFoldDB" id="A0A8I2YEE9"/>
<protein>
    <submittedName>
        <fullName evidence="1">Uncharacterized protein</fullName>
    </submittedName>
</protein>